<dbReference type="GO" id="GO:0004650">
    <property type="term" value="F:polygalacturonase activity"/>
    <property type="evidence" value="ECO:0007669"/>
    <property type="project" value="InterPro"/>
</dbReference>
<name>A0AAW1XLD6_RUBAR</name>
<keyword evidence="3" id="KW-1185">Reference proteome</keyword>
<dbReference type="AlphaFoldDB" id="A0AAW1XLD6"/>
<evidence type="ECO:0000256" key="1">
    <source>
        <dbReference type="SAM" id="MobiDB-lite"/>
    </source>
</evidence>
<evidence type="ECO:0000313" key="2">
    <source>
        <dbReference type="EMBL" id="KAK9937218.1"/>
    </source>
</evidence>
<reference evidence="2 3" key="1">
    <citation type="journal article" date="2023" name="G3 (Bethesda)">
        <title>A chromosome-length genome assembly and annotation of blackberry (Rubus argutus, cv. 'Hillquist').</title>
        <authorList>
            <person name="Bruna T."/>
            <person name="Aryal R."/>
            <person name="Dudchenko O."/>
            <person name="Sargent D.J."/>
            <person name="Mead D."/>
            <person name="Buti M."/>
            <person name="Cavallini A."/>
            <person name="Hytonen T."/>
            <person name="Andres J."/>
            <person name="Pham M."/>
            <person name="Weisz D."/>
            <person name="Mascagni F."/>
            <person name="Usai G."/>
            <person name="Natali L."/>
            <person name="Bassil N."/>
            <person name="Fernandez G.E."/>
            <person name="Lomsadze A."/>
            <person name="Armour M."/>
            <person name="Olukolu B."/>
            <person name="Poorten T."/>
            <person name="Britton C."/>
            <person name="Davik J."/>
            <person name="Ashrafi H."/>
            <person name="Aiden E.L."/>
            <person name="Borodovsky M."/>
            <person name="Worthington M."/>
        </authorList>
    </citation>
    <scope>NUCLEOTIDE SEQUENCE [LARGE SCALE GENOMIC DNA]</scope>
    <source>
        <strain evidence="2">PI 553951</strain>
    </source>
</reference>
<dbReference type="PANTHER" id="PTHR33928">
    <property type="entry name" value="POLYGALACTURONASE QRT3"/>
    <property type="match status" value="1"/>
</dbReference>
<protein>
    <submittedName>
        <fullName evidence="2">Uncharacterized protein</fullName>
    </submittedName>
</protein>
<evidence type="ECO:0000313" key="3">
    <source>
        <dbReference type="Proteomes" id="UP001457282"/>
    </source>
</evidence>
<dbReference type="Proteomes" id="UP001457282">
    <property type="component" value="Unassembled WGS sequence"/>
</dbReference>
<dbReference type="EMBL" id="JBEDUW010000003">
    <property type="protein sequence ID" value="KAK9937218.1"/>
    <property type="molecule type" value="Genomic_DNA"/>
</dbReference>
<comment type="caution">
    <text evidence="2">The sequence shown here is derived from an EMBL/GenBank/DDBJ whole genome shotgun (WGS) entry which is preliminary data.</text>
</comment>
<sequence length="178" mass="19770">MLSSFQAKLHEKSHSGPTKAHLSSLFEASNVTRGWESVFKTQSGTGQTRQGYKGNVTSLSNIPGDRHLIELWSPKFPKPWRKTSIPMNSSSIKKEQCDWDELEIDGGETTCGGNGTKWVADFSSQLIFPDRINHFQYSLYTKGETKFTAHAVTNVSNNLVVVETENVVNGVVSLVVHQ</sequence>
<gene>
    <name evidence="2" type="ORF">M0R45_014022</name>
</gene>
<accession>A0AAW1XLD6</accession>
<dbReference type="InterPro" id="IPR039279">
    <property type="entry name" value="QRT3-like"/>
</dbReference>
<proteinExistence type="predicted"/>
<organism evidence="2 3">
    <name type="scientific">Rubus argutus</name>
    <name type="common">Southern blackberry</name>
    <dbReference type="NCBI Taxonomy" id="59490"/>
    <lineage>
        <taxon>Eukaryota</taxon>
        <taxon>Viridiplantae</taxon>
        <taxon>Streptophyta</taxon>
        <taxon>Embryophyta</taxon>
        <taxon>Tracheophyta</taxon>
        <taxon>Spermatophyta</taxon>
        <taxon>Magnoliopsida</taxon>
        <taxon>eudicotyledons</taxon>
        <taxon>Gunneridae</taxon>
        <taxon>Pentapetalae</taxon>
        <taxon>rosids</taxon>
        <taxon>fabids</taxon>
        <taxon>Rosales</taxon>
        <taxon>Rosaceae</taxon>
        <taxon>Rosoideae</taxon>
        <taxon>Rosoideae incertae sedis</taxon>
        <taxon>Rubus</taxon>
    </lineage>
</organism>
<dbReference type="PANTHER" id="PTHR33928:SF2">
    <property type="entry name" value="PECTATE LYASE SUPERFAMILY PROTEIN DOMAIN-CONTAINING PROTEIN-RELATED"/>
    <property type="match status" value="1"/>
</dbReference>
<feature type="region of interest" description="Disordered" evidence="1">
    <location>
        <begin position="1"/>
        <end position="21"/>
    </location>
</feature>